<dbReference type="Gene3D" id="3.30.1140.40">
    <property type="entry name" value="Tctex-1"/>
    <property type="match status" value="1"/>
</dbReference>
<name>A0A7S2DAW6_9STRA</name>
<dbReference type="PANTHER" id="PTHR21255">
    <property type="entry name" value="T-COMPLEX-ASSOCIATED-TESTIS-EXPRESSED 1/ DYNEIN LIGHT CHAIN"/>
    <property type="match status" value="1"/>
</dbReference>
<dbReference type="CDD" id="cd21455">
    <property type="entry name" value="DLC-like_DYNLT1_DYNLT3"/>
    <property type="match status" value="1"/>
</dbReference>
<evidence type="ECO:0000313" key="1">
    <source>
        <dbReference type="EMBL" id="CAD9449295.1"/>
    </source>
</evidence>
<evidence type="ECO:0008006" key="2">
    <source>
        <dbReference type="Google" id="ProtNLM"/>
    </source>
</evidence>
<gene>
    <name evidence="1" type="ORF">DSPE1174_LOCUS20706</name>
</gene>
<dbReference type="InterPro" id="IPR005334">
    <property type="entry name" value="Tctex-1-like"/>
</dbReference>
<dbReference type="GO" id="GO:0045505">
    <property type="term" value="F:dynein intermediate chain binding"/>
    <property type="evidence" value="ECO:0007669"/>
    <property type="project" value="TreeGrafter"/>
</dbReference>
<proteinExistence type="predicted"/>
<sequence length="118" mass="13212">MGDSDEAFSPEDVDSIVKLAITQNLADVMYNQKKVNDQINKIVDKCLEELRKLERPFRYIVTCIIMQKNGAGMNTAATMFWDTSKDGKCVVQWSNDTMNVVVTVFGLAVNIDNSGELD</sequence>
<dbReference type="GO" id="GO:0005737">
    <property type="term" value="C:cytoplasm"/>
    <property type="evidence" value="ECO:0007669"/>
    <property type="project" value="TreeGrafter"/>
</dbReference>
<dbReference type="EMBL" id="HBGS01040320">
    <property type="protein sequence ID" value="CAD9449295.1"/>
    <property type="molecule type" value="Transcribed_RNA"/>
</dbReference>
<reference evidence="1" key="1">
    <citation type="submission" date="2021-01" db="EMBL/GenBank/DDBJ databases">
        <authorList>
            <person name="Corre E."/>
            <person name="Pelletier E."/>
            <person name="Niang G."/>
            <person name="Scheremetjew M."/>
            <person name="Finn R."/>
            <person name="Kale V."/>
            <person name="Holt S."/>
            <person name="Cochrane G."/>
            <person name="Meng A."/>
            <person name="Brown T."/>
            <person name="Cohen L."/>
        </authorList>
    </citation>
    <scope>NUCLEOTIDE SEQUENCE</scope>
    <source>
        <strain evidence="1">CCMP1381</strain>
    </source>
</reference>
<dbReference type="AlphaFoldDB" id="A0A7S2DAW6"/>
<dbReference type="GO" id="GO:0007018">
    <property type="term" value="P:microtubule-based movement"/>
    <property type="evidence" value="ECO:0007669"/>
    <property type="project" value="TreeGrafter"/>
</dbReference>
<dbReference type="InterPro" id="IPR038586">
    <property type="entry name" value="Tctex-1-like_sf"/>
</dbReference>
<dbReference type="Pfam" id="PF03645">
    <property type="entry name" value="Tctex-1"/>
    <property type="match status" value="1"/>
</dbReference>
<protein>
    <recommendedName>
        <fullName evidence="2">Dynein light chain</fullName>
    </recommendedName>
</protein>
<dbReference type="PANTHER" id="PTHR21255:SF4">
    <property type="entry name" value="DYNEIN LIGHT CHAIN TCTEX-TYPE"/>
    <property type="match status" value="1"/>
</dbReference>
<dbReference type="GO" id="GO:0005868">
    <property type="term" value="C:cytoplasmic dynein complex"/>
    <property type="evidence" value="ECO:0007669"/>
    <property type="project" value="TreeGrafter"/>
</dbReference>
<accession>A0A7S2DAW6</accession>
<organism evidence="1">
    <name type="scientific">Octactis speculum</name>
    <dbReference type="NCBI Taxonomy" id="3111310"/>
    <lineage>
        <taxon>Eukaryota</taxon>
        <taxon>Sar</taxon>
        <taxon>Stramenopiles</taxon>
        <taxon>Ochrophyta</taxon>
        <taxon>Dictyochophyceae</taxon>
        <taxon>Dictyochales</taxon>
        <taxon>Dictyochaceae</taxon>
        <taxon>Octactis</taxon>
    </lineage>
</organism>